<evidence type="ECO:0000256" key="1">
    <source>
        <dbReference type="ARBA" id="ARBA00009275"/>
    </source>
</evidence>
<dbReference type="CDD" id="cd01310">
    <property type="entry name" value="TatD_DNAse"/>
    <property type="match status" value="1"/>
</dbReference>
<evidence type="ECO:0000256" key="3">
    <source>
        <dbReference type="SAM" id="MobiDB-lite"/>
    </source>
</evidence>
<feature type="region of interest" description="Disordered" evidence="3">
    <location>
        <begin position="163"/>
        <end position="192"/>
    </location>
</feature>
<dbReference type="InterPro" id="IPR018228">
    <property type="entry name" value="DNase_TatD-rel_CS"/>
</dbReference>
<sequence length="493" mass="55740">MVVFNQNDVDELQKNLLQSLTKAGGGPLTIREFITCIKKDWELDLTRISKNLGYHSMPEFMKKFPVIICNFTNDGYYVTVNPSYETSISPSVKDVSVSTMCSNGHATSTDSNKPKPAAASTVDPAASDMKPSQVHSPISNNFIKSEPEEPAAARSLIKTEVLTPNSSSTSLKSNELNSATAHSQNDEDGRYRRFNGRDEFSEAENWWEDASIKKPFIDTHCHLDKLYIEEGIEIEEIENSDKFYAKIHSQFRGAVSVLCYPNYYLPDNQHEEVMRFFGRLSTSKYVLGHAVGCHPKAVDYYDHENVTGFIKFLKEKELLLAVGECGLDETSVFLYEEQKVVFSQQVKLAKELDLPIVIHSRGSTNNDLTLDVIKEGGLSRFHNIHRHCFTYSTEVAYKWMKEFNNVYFGLTARICSGGCPEDLTKFAREFPLDRIVLETDTPFFSLRPDNNSHPGIALAVAKRIASLRGMDVNDVLEQVMINTKRLYTLELDD</sequence>
<dbReference type="GO" id="GO:0016788">
    <property type="term" value="F:hydrolase activity, acting on ester bonds"/>
    <property type="evidence" value="ECO:0007669"/>
    <property type="project" value="InterPro"/>
</dbReference>
<dbReference type="PROSITE" id="PS01137">
    <property type="entry name" value="TATD_1"/>
    <property type="match status" value="1"/>
</dbReference>
<keyword evidence="4" id="KW-1185">Reference proteome</keyword>
<feature type="region of interest" description="Disordered" evidence="3">
    <location>
        <begin position="101"/>
        <end position="150"/>
    </location>
</feature>
<dbReference type="InterPro" id="IPR032466">
    <property type="entry name" value="Metal_Hydrolase"/>
</dbReference>
<dbReference type="AlphaFoldDB" id="A0A914CWU6"/>
<dbReference type="Pfam" id="PF01026">
    <property type="entry name" value="TatD_DNase"/>
    <property type="match status" value="1"/>
</dbReference>
<evidence type="ECO:0000313" key="4">
    <source>
        <dbReference type="Proteomes" id="UP000887540"/>
    </source>
</evidence>
<evidence type="ECO:0000256" key="2">
    <source>
        <dbReference type="ARBA" id="ARBA00022801"/>
    </source>
</evidence>
<dbReference type="Proteomes" id="UP000887540">
    <property type="component" value="Unplaced"/>
</dbReference>
<keyword evidence="2" id="KW-0378">Hydrolase</keyword>
<reference evidence="5" key="1">
    <citation type="submission" date="2022-11" db="UniProtKB">
        <authorList>
            <consortium name="WormBaseParasite"/>
        </authorList>
    </citation>
    <scope>IDENTIFICATION</scope>
</reference>
<feature type="compositionally biased region" description="Polar residues" evidence="3">
    <location>
        <begin position="133"/>
        <end position="143"/>
    </location>
</feature>
<proteinExistence type="inferred from homology"/>
<name>A0A914CWU6_9BILA</name>
<dbReference type="SUPFAM" id="SSF51556">
    <property type="entry name" value="Metallo-dependent hydrolases"/>
    <property type="match status" value="1"/>
</dbReference>
<dbReference type="Gene3D" id="3.20.20.140">
    <property type="entry name" value="Metal-dependent hydrolases"/>
    <property type="match status" value="1"/>
</dbReference>
<accession>A0A914CWU6</accession>
<feature type="compositionally biased region" description="Polar residues" evidence="3">
    <location>
        <begin position="101"/>
        <end position="111"/>
    </location>
</feature>
<feature type="compositionally biased region" description="Polar residues" evidence="3">
    <location>
        <begin position="163"/>
        <end position="183"/>
    </location>
</feature>
<dbReference type="PANTHER" id="PTHR46363:SF1">
    <property type="entry name" value="DEOXYRIBONUCLEASE TATDN2-RELATED"/>
    <property type="match status" value="1"/>
</dbReference>
<evidence type="ECO:0000313" key="5">
    <source>
        <dbReference type="WBParaSite" id="ACRNAN_scaffold1570.g28595.t1"/>
    </source>
</evidence>
<dbReference type="PANTHER" id="PTHR46363">
    <property type="entry name" value="DEOXYRIBONUCLEASE TATDN2-RELATED"/>
    <property type="match status" value="1"/>
</dbReference>
<dbReference type="WBParaSite" id="ACRNAN_scaffold1570.g28595.t1">
    <property type="protein sequence ID" value="ACRNAN_scaffold1570.g28595.t1"/>
    <property type="gene ID" value="ACRNAN_scaffold1570.g28595"/>
</dbReference>
<dbReference type="InterPro" id="IPR001130">
    <property type="entry name" value="TatD-like"/>
</dbReference>
<organism evidence="4 5">
    <name type="scientific">Acrobeloides nanus</name>
    <dbReference type="NCBI Taxonomy" id="290746"/>
    <lineage>
        <taxon>Eukaryota</taxon>
        <taxon>Metazoa</taxon>
        <taxon>Ecdysozoa</taxon>
        <taxon>Nematoda</taxon>
        <taxon>Chromadorea</taxon>
        <taxon>Rhabditida</taxon>
        <taxon>Tylenchina</taxon>
        <taxon>Cephalobomorpha</taxon>
        <taxon>Cephaloboidea</taxon>
        <taxon>Cephalobidae</taxon>
        <taxon>Acrobeloides</taxon>
    </lineage>
</organism>
<protein>
    <submittedName>
        <fullName evidence="5">Uncharacterized protein</fullName>
    </submittedName>
</protein>
<comment type="similarity">
    <text evidence="1">Belongs to the metallo-dependent hydrolases superfamily. TatD-type hydrolase family.</text>
</comment>